<evidence type="ECO:0000313" key="2">
    <source>
        <dbReference type="EMBL" id="KAL1879620.1"/>
    </source>
</evidence>
<gene>
    <name evidence="2" type="ORF">Plec18167_004082</name>
</gene>
<dbReference type="Proteomes" id="UP001583193">
    <property type="component" value="Unassembled WGS sequence"/>
</dbReference>
<keyword evidence="3" id="KW-1185">Reference proteome</keyword>
<dbReference type="EMBL" id="JAVDPF010000010">
    <property type="protein sequence ID" value="KAL1879620.1"/>
    <property type="molecule type" value="Genomic_DNA"/>
</dbReference>
<evidence type="ECO:0000256" key="1">
    <source>
        <dbReference type="SAM" id="MobiDB-lite"/>
    </source>
</evidence>
<organism evidence="2 3">
    <name type="scientific">Paecilomyces lecythidis</name>
    <dbReference type="NCBI Taxonomy" id="3004212"/>
    <lineage>
        <taxon>Eukaryota</taxon>
        <taxon>Fungi</taxon>
        <taxon>Dikarya</taxon>
        <taxon>Ascomycota</taxon>
        <taxon>Pezizomycotina</taxon>
        <taxon>Eurotiomycetes</taxon>
        <taxon>Eurotiomycetidae</taxon>
        <taxon>Eurotiales</taxon>
        <taxon>Thermoascaceae</taxon>
        <taxon>Paecilomyces</taxon>
    </lineage>
</organism>
<comment type="caution">
    <text evidence="2">The sequence shown here is derived from an EMBL/GenBank/DDBJ whole genome shotgun (WGS) entry which is preliminary data.</text>
</comment>
<name>A0ABR3XVB3_9EURO</name>
<reference evidence="2 3" key="1">
    <citation type="journal article" date="2024" name="IMA Fungus">
        <title>IMA Genome - F19 : A genome assembly and annotation guide to empower mycologists, including annotated draft genome sequences of Ceratocystis pirilliformis, Diaporthe australafricana, Fusarium ophioides, Paecilomyces lecythidis, and Sporothrix stenoceras.</title>
        <authorList>
            <person name="Aylward J."/>
            <person name="Wilson A.M."/>
            <person name="Visagie C.M."/>
            <person name="Spraker J."/>
            <person name="Barnes I."/>
            <person name="Buitendag C."/>
            <person name="Ceriani C."/>
            <person name="Del Mar Angel L."/>
            <person name="du Plessis D."/>
            <person name="Fuchs T."/>
            <person name="Gasser K."/>
            <person name="Kramer D."/>
            <person name="Li W."/>
            <person name="Munsamy K."/>
            <person name="Piso A."/>
            <person name="Price J.L."/>
            <person name="Sonnekus B."/>
            <person name="Thomas C."/>
            <person name="van der Nest A."/>
            <person name="van Dijk A."/>
            <person name="van Heerden A."/>
            <person name="van Vuuren N."/>
            <person name="Yilmaz N."/>
            <person name="Duong T.A."/>
            <person name="van der Merwe N.A."/>
            <person name="Wingfield M.J."/>
            <person name="Wingfield B.D."/>
        </authorList>
    </citation>
    <scope>NUCLEOTIDE SEQUENCE [LARGE SCALE GENOMIC DNA]</scope>
    <source>
        <strain evidence="2 3">CMW 18167</strain>
    </source>
</reference>
<accession>A0ABR3XVB3</accession>
<feature type="region of interest" description="Disordered" evidence="1">
    <location>
        <begin position="31"/>
        <end position="60"/>
    </location>
</feature>
<protein>
    <submittedName>
        <fullName evidence="2">Uncharacterized protein</fullName>
    </submittedName>
</protein>
<sequence length="205" mass="23315">MALQPRSAFKATDLSTPEDIKRLERTGIFRNRKRAASTAGRPRMSLALNQPPIPSASSSSTPSVTFSFRGFYPNRSYISDIPTEQESVAALEWIGFEPSTAVKIFQRYKDRADPEQGPSCLMDYVSSHISDLWTQPYEDMEPKEAMARIGLCEQIQEAIADPQFSHMFRTASLYYWVKNTVEMNYATLLSRQRLLTTRGIAQKME</sequence>
<evidence type="ECO:0000313" key="3">
    <source>
        <dbReference type="Proteomes" id="UP001583193"/>
    </source>
</evidence>
<proteinExistence type="predicted"/>